<feature type="domain" description="PPIase cyclophilin-type" evidence="7">
    <location>
        <begin position="1072"/>
        <end position="1238"/>
    </location>
</feature>
<dbReference type="SMART" id="SM00164">
    <property type="entry name" value="TBC"/>
    <property type="match status" value="1"/>
</dbReference>
<dbReference type="GO" id="GO:0005739">
    <property type="term" value="C:mitochondrion"/>
    <property type="evidence" value="ECO:0007669"/>
    <property type="project" value="TreeGrafter"/>
</dbReference>
<feature type="region of interest" description="Disordered" evidence="6">
    <location>
        <begin position="1260"/>
        <end position="1364"/>
    </location>
</feature>
<feature type="compositionally biased region" description="Low complexity" evidence="6">
    <location>
        <begin position="192"/>
        <end position="204"/>
    </location>
</feature>
<feature type="domain" description="Rab-GAP TBC" evidence="8">
    <location>
        <begin position="408"/>
        <end position="618"/>
    </location>
</feature>
<dbReference type="Pfam" id="PF00160">
    <property type="entry name" value="Pro_isomerase"/>
    <property type="match status" value="2"/>
</dbReference>
<dbReference type="InterPro" id="IPR029000">
    <property type="entry name" value="Cyclophilin-like_dom_sf"/>
</dbReference>
<dbReference type="SUPFAM" id="SSF50891">
    <property type="entry name" value="Cyclophilin-like"/>
    <property type="match status" value="2"/>
</dbReference>
<dbReference type="InterPro" id="IPR000195">
    <property type="entry name" value="Rab-GAP-TBC_dom"/>
</dbReference>
<feature type="region of interest" description="Disordered" evidence="6">
    <location>
        <begin position="1560"/>
        <end position="1832"/>
    </location>
</feature>
<proteinExistence type="inferred from homology"/>
<evidence type="ECO:0000256" key="3">
    <source>
        <dbReference type="ARBA" id="ARBA00013194"/>
    </source>
</evidence>
<dbReference type="Gene3D" id="2.40.100.10">
    <property type="entry name" value="Cyclophilin-like"/>
    <property type="match status" value="2"/>
</dbReference>
<feature type="region of interest" description="Disordered" evidence="6">
    <location>
        <begin position="1420"/>
        <end position="1466"/>
    </location>
</feature>
<feature type="compositionally biased region" description="Basic and acidic residues" evidence="6">
    <location>
        <begin position="140"/>
        <end position="173"/>
    </location>
</feature>
<dbReference type="InterPro" id="IPR002130">
    <property type="entry name" value="Cyclophilin-type_PPIase_dom"/>
</dbReference>
<keyword evidence="4" id="KW-0697">Rotamase</keyword>
<dbReference type="PROSITE" id="PS50072">
    <property type="entry name" value="CSA_PPIASE_2"/>
    <property type="match status" value="2"/>
</dbReference>
<dbReference type="Gene3D" id="1.10.472.80">
    <property type="entry name" value="Ypt/Rab-GAP domain of gyp1p, domain 3"/>
    <property type="match status" value="1"/>
</dbReference>
<feature type="region of interest" description="Disordered" evidence="6">
    <location>
        <begin position="95"/>
        <end position="211"/>
    </location>
</feature>
<feature type="compositionally biased region" description="Acidic residues" evidence="6">
    <location>
        <begin position="179"/>
        <end position="191"/>
    </location>
</feature>
<feature type="compositionally biased region" description="Basic and acidic residues" evidence="6">
    <location>
        <begin position="1798"/>
        <end position="1807"/>
    </location>
</feature>
<keyword evidence="5" id="KW-0413">Isomerase</keyword>
<feature type="compositionally biased region" description="Basic and acidic residues" evidence="6">
    <location>
        <begin position="1310"/>
        <end position="1333"/>
    </location>
</feature>
<evidence type="ECO:0000313" key="10">
    <source>
        <dbReference type="Proteomes" id="UP000030764"/>
    </source>
</evidence>
<feature type="compositionally biased region" description="Basic and acidic residues" evidence="6">
    <location>
        <begin position="1727"/>
        <end position="1757"/>
    </location>
</feature>
<comment type="catalytic activity">
    <reaction evidence="1">
        <text>[protein]-peptidylproline (omega=180) = [protein]-peptidylproline (omega=0)</text>
        <dbReference type="Rhea" id="RHEA:16237"/>
        <dbReference type="Rhea" id="RHEA-COMP:10747"/>
        <dbReference type="Rhea" id="RHEA-COMP:10748"/>
        <dbReference type="ChEBI" id="CHEBI:83833"/>
        <dbReference type="ChEBI" id="CHEBI:83834"/>
        <dbReference type="EC" id="5.2.1.8"/>
    </reaction>
</comment>
<reference evidence="9 10" key="1">
    <citation type="journal article" date="2014" name="Nat. Genet.">
        <title>Genome and transcriptome of the porcine whipworm Trichuris suis.</title>
        <authorList>
            <person name="Jex A.R."/>
            <person name="Nejsum P."/>
            <person name="Schwarz E.M."/>
            <person name="Hu L."/>
            <person name="Young N.D."/>
            <person name="Hall R.S."/>
            <person name="Korhonen P.K."/>
            <person name="Liao S."/>
            <person name="Thamsborg S."/>
            <person name="Xia J."/>
            <person name="Xu P."/>
            <person name="Wang S."/>
            <person name="Scheerlinck J.P."/>
            <person name="Hofmann A."/>
            <person name="Sternberg P.W."/>
            <person name="Wang J."/>
            <person name="Gasser R.B."/>
        </authorList>
    </citation>
    <scope>NUCLEOTIDE SEQUENCE [LARGE SCALE GENOMIC DNA]</scope>
    <source>
        <strain evidence="9">DCEP-RM93M</strain>
    </source>
</reference>
<protein>
    <recommendedName>
        <fullName evidence="3">peptidylprolyl isomerase</fullName>
        <ecNumber evidence="3">5.2.1.8</ecNumber>
    </recommendedName>
</protein>
<dbReference type="PROSITE" id="PS50086">
    <property type="entry name" value="TBC_RABGAP"/>
    <property type="match status" value="1"/>
</dbReference>
<evidence type="ECO:0000256" key="5">
    <source>
        <dbReference type="ARBA" id="ARBA00023235"/>
    </source>
</evidence>
<evidence type="ECO:0000259" key="7">
    <source>
        <dbReference type="PROSITE" id="PS50072"/>
    </source>
</evidence>
<organism evidence="9 10">
    <name type="scientific">Trichuris suis</name>
    <name type="common">pig whipworm</name>
    <dbReference type="NCBI Taxonomy" id="68888"/>
    <lineage>
        <taxon>Eukaryota</taxon>
        <taxon>Metazoa</taxon>
        <taxon>Ecdysozoa</taxon>
        <taxon>Nematoda</taxon>
        <taxon>Enoplea</taxon>
        <taxon>Dorylaimia</taxon>
        <taxon>Trichinellida</taxon>
        <taxon>Trichuridae</taxon>
        <taxon>Trichuris</taxon>
    </lineage>
</organism>
<evidence type="ECO:0000313" key="9">
    <source>
        <dbReference type="EMBL" id="KFD57506.1"/>
    </source>
</evidence>
<feature type="compositionally biased region" description="Basic and acidic residues" evidence="6">
    <location>
        <begin position="1591"/>
        <end position="1695"/>
    </location>
</feature>
<dbReference type="PROSITE" id="PS00170">
    <property type="entry name" value="CSA_PPIASE_1"/>
    <property type="match status" value="2"/>
</dbReference>
<feature type="compositionally biased region" description="Low complexity" evidence="6">
    <location>
        <begin position="1808"/>
        <end position="1832"/>
    </location>
</feature>
<dbReference type="FunFam" id="2.40.100.10:FF:000022">
    <property type="entry name" value="Peptidyl-prolyl cis-trans isomerase CYP95"/>
    <property type="match status" value="1"/>
</dbReference>
<feature type="compositionally biased region" description="Basic and acidic residues" evidence="6">
    <location>
        <begin position="1567"/>
        <end position="1582"/>
    </location>
</feature>
<dbReference type="EMBL" id="KL363188">
    <property type="protein sequence ID" value="KFD57506.1"/>
    <property type="molecule type" value="Genomic_DNA"/>
</dbReference>
<sequence length="1832" mass="210913">MEVLRFSDLLKKASEKASDVLHSLGIGDPVKFIGKDGELIYSKNNVCVHAIGSSEEAKHCPGYFSVICQKNETAGSTLLLQWCPNESLQKHPGRLASLSPRLGQSSSECSERFRQRSNDSQYNQKKQKSFGQDESVPTELGRRNESTEANSRSEAKMRGIDHPLKTTRNHEEGDTPTTSEEDAELSTDDGDSPANISSSPYSSAGENDVDATSRGSVQYAGSSVLKALKAFEQLNESPEEFAEQHNMALPDQTSCKGAEQAETLPTRETVQTSYSGAKSDSSMFVADLSRLKVLRLFFSNPEATCGQLVIANHQRQYKIFYFHNDGLDKLANIFDQWNVLRSRGNKSTERAENGYLHFSVLRPQLQKMELHPEEGLYEKVTWAFWRSCVNADKIVDDELIRKAIFFSGIDPSLRREAWPFLLDVYPWQSTREQREHIRNDLFIEYQNLKKKRLKKANQPSKAWRCVEQSIDKDVIRTDRDKPFYAGEGNPNVTLMRDILLNYAIFAPKVAYVQGMSDLLSPLLAVLHEEVDTFWCFVGLMERTVSISGARDELCFENNLELLVALVKLMYPELFAYFESLGKDSMQLLFAHRWLLLWFKREFLTDEAMCIWEASWTGYGTAYFHLFVALAIMTIYGSSVLRERMTHDEVLLYFNSLALHMDVRIVLTKARGLLYHFRRLETIPCTLTALCDFQTSSAWDSVSQPRIVCTGTHNRNEMRREKIERQRCFMDIAIDNVPLGRIVFQLFNDVVPITCENFRALCTGEKGRGRISGKPLHYKGSTFHRVIKNFMIQGGDFTKGTGTGGESIYGGTFDDENFKFKHMEPFVLSMANRGPNTNGSQFFVTTRPAPHLDGSNVVFGRVIAGFDVVSEIESQKVNLIALVKLMYPELFAYFESLGKDSMQLLFAHRWLLLWFKREFLTDEAMCIWEASWTGYGTAYFHLFVALAIMTIYGSSVLRERMTHDEVLLYFNSLALHMDVRIVLTKARGLLYHFRRLETIPCTLTALCDFQTSSAWDSVSQPRIVCTGTHSMADTCPYNEAAALHNCAENLSEQSLILDRNEMRREKIERQRCFMDIAIDNVPLGRIVFQLFNDVVPITCENFRALCTGEKGRGRISGKPLHYKGSTFHRVIKNFMIQGGDFTKGTGTGGESIYGGTFDDENFKFKHMEPFVLSMANRGPNTNGSQFFVTTRPAPHLDGSNVVFGRVIAGFDVVSEIESQKVNLSTNRPYRDVVIVHCGQLVPRGKRRPSFSNEEWADRKRYASDAYGQGRPRADGGFSLQRQMPEEPKAEEIPPVPFNRFLFRSSKSPQGRRGDYRNRDSRPMRHRDFYSERSGHHIRGRGCFRYRTPSSGEEDRHPGDRTPPHWRREQERLVPMSRLKEKLEKIKNSWKQQDAKRENIVFNADDQPTEEQTVGYSQESFQFEETYDSRSKEGGDYERTDEIGGLRSDRQGRGRVSKFDEEEDRSVGDMEATISTETVGQIVRSNEAAVVVHSDDYIETHQIATEEQILVEEKITNEEVTTNDSISVAEGSISVEPVDDSVKRVGAVGSAANRVNNIAPTESNLSEQIRSKDTKLDKQTKPTRNEAVTNVVERSRDEEQRDSDKAREFIASDTRRRRKESEETAQLEKEEEKKRRRKKEEESRREDEERRRREDDRTRRRKEEEERRRKRDDDLRRRENDYRRRREEEEEAHQRKQDRQRRRKSDEEEEEEEDSGRDRRGRDTRRHRSPDDRDRYGRRDADESHRVRRRDDSDNDRRGWARNRFAPRGSDRFDRSGRYRYASNRPRYSSRRRRQSSSSDRSRRSEESSRSSSSSRSSDSTSSSGSSSRSRSKS</sequence>
<feature type="compositionally biased region" description="Basic and acidic residues" evidence="6">
    <location>
        <begin position="1425"/>
        <end position="1450"/>
    </location>
</feature>
<dbReference type="EC" id="5.2.1.8" evidence="3"/>
<dbReference type="Proteomes" id="UP000030764">
    <property type="component" value="Unassembled WGS sequence"/>
</dbReference>
<dbReference type="GO" id="GO:0003755">
    <property type="term" value="F:peptidyl-prolyl cis-trans isomerase activity"/>
    <property type="evidence" value="ECO:0007669"/>
    <property type="project" value="UniProtKB-KW"/>
</dbReference>
<dbReference type="GO" id="GO:0006457">
    <property type="term" value="P:protein folding"/>
    <property type="evidence" value="ECO:0007669"/>
    <property type="project" value="InterPro"/>
</dbReference>
<feature type="compositionally biased region" description="Basic and acidic residues" evidence="6">
    <location>
        <begin position="1351"/>
        <end position="1364"/>
    </location>
</feature>
<name>A0A085MJW0_9BILA</name>
<comment type="similarity">
    <text evidence="2">Belongs to the cyclophilin-type PPIase family.</text>
</comment>
<dbReference type="PRINTS" id="PR00153">
    <property type="entry name" value="CSAPPISMRASE"/>
</dbReference>
<dbReference type="PANTHER" id="PTHR11071">
    <property type="entry name" value="PEPTIDYL-PROLYL CIS-TRANS ISOMERASE"/>
    <property type="match status" value="1"/>
</dbReference>
<evidence type="ECO:0000256" key="4">
    <source>
        <dbReference type="ARBA" id="ARBA00023110"/>
    </source>
</evidence>
<dbReference type="InterPro" id="IPR020892">
    <property type="entry name" value="Cyclophilin-type_PPIase_CS"/>
</dbReference>
<dbReference type="CDD" id="cd01926">
    <property type="entry name" value="cyclophilin_ABH_like"/>
    <property type="match status" value="1"/>
</dbReference>
<dbReference type="PANTHER" id="PTHR11071:SF565">
    <property type="entry name" value="MOCA-CYP, ISOFORM A"/>
    <property type="match status" value="1"/>
</dbReference>
<evidence type="ECO:0000256" key="2">
    <source>
        <dbReference type="ARBA" id="ARBA00007365"/>
    </source>
</evidence>
<dbReference type="GO" id="GO:0016018">
    <property type="term" value="F:cyclosporin A binding"/>
    <property type="evidence" value="ECO:0007669"/>
    <property type="project" value="TreeGrafter"/>
</dbReference>
<keyword evidence="10" id="KW-1185">Reference proteome</keyword>
<evidence type="ECO:0000256" key="1">
    <source>
        <dbReference type="ARBA" id="ARBA00000971"/>
    </source>
</evidence>
<evidence type="ECO:0000256" key="6">
    <source>
        <dbReference type="SAM" id="MobiDB-lite"/>
    </source>
</evidence>
<gene>
    <name evidence="9" type="ORF">M513_01609</name>
</gene>
<evidence type="ECO:0000259" key="8">
    <source>
        <dbReference type="PROSITE" id="PS50086"/>
    </source>
</evidence>
<dbReference type="SUPFAM" id="SSF47923">
    <property type="entry name" value="Ypt/Rab-GAP domain of gyp1p"/>
    <property type="match status" value="3"/>
</dbReference>
<dbReference type="FunFam" id="2.40.100.10:FF:000005">
    <property type="entry name" value="Peptidyl-prolyl cis-trans isomerase G"/>
    <property type="match status" value="1"/>
</dbReference>
<dbReference type="InterPro" id="IPR035969">
    <property type="entry name" value="Rab-GAP_TBC_sf"/>
</dbReference>
<dbReference type="Gene3D" id="2.30.29.230">
    <property type="match status" value="1"/>
</dbReference>
<dbReference type="Pfam" id="PF00566">
    <property type="entry name" value="RabGAP-TBC"/>
    <property type="match status" value="1"/>
</dbReference>
<dbReference type="Gene3D" id="1.10.8.270">
    <property type="entry name" value="putative rabgap domain of human tbc1 domain family member 14 like domains"/>
    <property type="match status" value="1"/>
</dbReference>
<feature type="domain" description="PPIase cyclophilin-type" evidence="7">
    <location>
        <begin position="728"/>
        <end position="898"/>
    </location>
</feature>
<feature type="compositionally biased region" description="Polar residues" evidence="6">
    <location>
        <begin position="118"/>
        <end position="132"/>
    </location>
</feature>
<accession>A0A085MJW0</accession>